<dbReference type="GO" id="GO:0022857">
    <property type="term" value="F:transmembrane transporter activity"/>
    <property type="evidence" value="ECO:0007669"/>
    <property type="project" value="InterPro"/>
</dbReference>
<organism evidence="6 7">
    <name type="scientific">Asbolus verrucosus</name>
    <name type="common">Desert ironclad beetle</name>
    <dbReference type="NCBI Taxonomy" id="1661398"/>
    <lineage>
        <taxon>Eukaryota</taxon>
        <taxon>Metazoa</taxon>
        <taxon>Ecdysozoa</taxon>
        <taxon>Arthropoda</taxon>
        <taxon>Hexapoda</taxon>
        <taxon>Insecta</taxon>
        <taxon>Pterygota</taxon>
        <taxon>Neoptera</taxon>
        <taxon>Endopterygota</taxon>
        <taxon>Coleoptera</taxon>
        <taxon>Polyphaga</taxon>
        <taxon>Cucujiformia</taxon>
        <taxon>Tenebrionidae</taxon>
        <taxon>Pimeliinae</taxon>
        <taxon>Asbolus</taxon>
    </lineage>
</organism>
<feature type="transmembrane region" description="Helical" evidence="5">
    <location>
        <begin position="112"/>
        <end position="133"/>
    </location>
</feature>
<feature type="transmembrane region" description="Helical" evidence="5">
    <location>
        <begin position="391"/>
        <end position="412"/>
    </location>
</feature>
<sequence length="661" mass="74528">MASTTENRITYLKRVITVEPIITIYFLATMATGQTFEWLEIEKACRSNLQFNKTVCEAVLNRNPNFTLEFNKTQELILKMRTWQEPLETAFPLILVSFLGSFSDKYKLRKPFLLLSFLGELLAVFGCALSVVFMEEWPVEVLGVAQRVVPALFGGVPMIFTVAFAYIADITTTESRTFRMGIAFTFTHVSSLLGALSNVIVFHTVGYYGVLSIFGCLSLLVVFYVIFWLEEPTQSHIVWSKSFITDAFNPKCVVEAARLLLKKNNTNNVAFVFMGFFILIIYNLVLQGELATFILYTSTSTFSVFISMTPIVLQSIATKVVSPDNFAKVQILFSIRSVVESLTTTVANPFYQMIYASTFETEPTAFFYFGGILYALCFPMFFDKYKLRKPFLLLPFLGELLAVFGCVLSVVFMEEWPVEVLGVAQRVVPALFGGVPMFFTVAFAYIADITTTESRTFRMGVAFTFTYISLFLGVLSDLNVFDTVGYYGVLSIVGCLFLLVVFYVIFWLEEPTPSDIVWSRSFIADAFNPKCVVEAAKLLLKKNTTNNVAFAFMGFFILFICNVVLAGEFKTFILYSRTSTFSVFISMTPIVLQSIATKVVSPDNFAKVQILFCIQSVVENLTTMVANAFYQMIYTSTFETEPAAFFYFGGILYALCFPMFL</sequence>
<protein>
    <submittedName>
        <fullName evidence="6">MFS 1 domain containing protein</fullName>
    </submittedName>
</protein>
<keyword evidence="3 5" id="KW-1133">Transmembrane helix</keyword>
<dbReference type="PANTHER" id="PTHR23507:SF1">
    <property type="entry name" value="FI18259P1-RELATED"/>
    <property type="match status" value="1"/>
</dbReference>
<dbReference type="Gene3D" id="1.20.1250.20">
    <property type="entry name" value="MFS general substrate transporter like domains"/>
    <property type="match status" value="2"/>
</dbReference>
<evidence type="ECO:0000313" key="6">
    <source>
        <dbReference type="EMBL" id="RZC35265.1"/>
    </source>
</evidence>
<feature type="transmembrane region" description="Helical" evidence="5">
    <location>
        <begin position="207"/>
        <end position="229"/>
    </location>
</feature>
<dbReference type="SUPFAM" id="SSF103473">
    <property type="entry name" value="MFS general substrate transporter"/>
    <property type="match status" value="1"/>
</dbReference>
<feature type="transmembrane region" description="Helical" evidence="5">
    <location>
        <begin position="459"/>
        <end position="478"/>
    </location>
</feature>
<dbReference type="EMBL" id="QDEB01072522">
    <property type="protein sequence ID" value="RZC35265.1"/>
    <property type="molecule type" value="Genomic_DNA"/>
</dbReference>
<feature type="transmembrane region" description="Helical" evidence="5">
    <location>
        <begin position="333"/>
        <end position="353"/>
    </location>
</feature>
<dbReference type="InterPro" id="IPR011701">
    <property type="entry name" value="MFS"/>
</dbReference>
<evidence type="ECO:0000313" key="7">
    <source>
        <dbReference type="Proteomes" id="UP000292052"/>
    </source>
</evidence>
<dbReference type="OrthoDB" id="3026777at2759"/>
<dbReference type="AlphaFoldDB" id="A0A482VR00"/>
<dbReference type="PANTHER" id="PTHR23507">
    <property type="entry name" value="ZGC:174356"/>
    <property type="match status" value="1"/>
</dbReference>
<proteinExistence type="predicted"/>
<feature type="transmembrane region" description="Helical" evidence="5">
    <location>
        <begin position="608"/>
        <end position="630"/>
    </location>
</feature>
<dbReference type="GO" id="GO:0016020">
    <property type="term" value="C:membrane"/>
    <property type="evidence" value="ECO:0007669"/>
    <property type="project" value="UniProtKB-SubCell"/>
</dbReference>
<evidence type="ECO:0000256" key="4">
    <source>
        <dbReference type="ARBA" id="ARBA00023136"/>
    </source>
</evidence>
<dbReference type="Pfam" id="PF07690">
    <property type="entry name" value="MFS_1"/>
    <property type="match status" value="1"/>
</dbReference>
<keyword evidence="7" id="KW-1185">Reference proteome</keyword>
<feature type="transmembrane region" description="Helical" evidence="5">
    <location>
        <begin position="268"/>
        <end position="287"/>
    </location>
</feature>
<dbReference type="Proteomes" id="UP000292052">
    <property type="component" value="Unassembled WGS sequence"/>
</dbReference>
<keyword evidence="2 5" id="KW-0812">Transmembrane</keyword>
<feature type="transmembrane region" description="Helical" evidence="5">
    <location>
        <begin position="148"/>
        <end position="168"/>
    </location>
</feature>
<dbReference type="InterPro" id="IPR036259">
    <property type="entry name" value="MFS_trans_sf"/>
</dbReference>
<reference evidence="6 7" key="1">
    <citation type="submission" date="2017-03" db="EMBL/GenBank/DDBJ databases">
        <title>Genome of the blue death feigning beetle - Asbolus verrucosus.</title>
        <authorList>
            <person name="Rider S.D."/>
        </authorList>
    </citation>
    <scope>NUCLEOTIDE SEQUENCE [LARGE SCALE GENOMIC DNA]</scope>
    <source>
        <strain evidence="6">Butters</strain>
        <tissue evidence="6">Head and leg muscle</tissue>
    </source>
</reference>
<feature type="transmembrane region" description="Helical" evidence="5">
    <location>
        <begin position="180"/>
        <end position="201"/>
    </location>
</feature>
<feature type="transmembrane region" description="Helical" evidence="5">
    <location>
        <begin position="547"/>
        <end position="566"/>
    </location>
</feature>
<name>A0A482VR00_ASBVE</name>
<evidence type="ECO:0000256" key="5">
    <source>
        <dbReference type="SAM" id="Phobius"/>
    </source>
</evidence>
<keyword evidence="4 5" id="KW-0472">Membrane</keyword>
<feature type="transmembrane region" description="Helical" evidence="5">
    <location>
        <begin position="293"/>
        <end position="313"/>
    </location>
</feature>
<feature type="transmembrane region" description="Helical" evidence="5">
    <location>
        <begin position="642"/>
        <end position="660"/>
    </location>
</feature>
<evidence type="ECO:0000256" key="3">
    <source>
        <dbReference type="ARBA" id="ARBA00022989"/>
    </source>
</evidence>
<comment type="subcellular location">
    <subcellularLocation>
        <location evidence="1">Membrane</location>
        <topology evidence="1">Multi-pass membrane protein</topology>
    </subcellularLocation>
</comment>
<feature type="transmembrane region" description="Helical" evidence="5">
    <location>
        <begin position="365"/>
        <end position="382"/>
    </location>
</feature>
<evidence type="ECO:0000256" key="2">
    <source>
        <dbReference type="ARBA" id="ARBA00022692"/>
    </source>
</evidence>
<feature type="transmembrane region" description="Helical" evidence="5">
    <location>
        <begin position="484"/>
        <end position="508"/>
    </location>
</feature>
<feature type="transmembrane region" description="Helical" evidence="5">
    <location>
        <begin position="427"/>
        <end position="447"/>
    </location>
</feature>
<comment type="caution">
    <text evidence="6">The sequence shown here is derived from an EMBL/GenBank/DDBJ whole genome shotgun (WGS) entry which is preliminary data.</text>
</comment>
<evidence type="ECO:0000256" key="1">
    <source>
        <dbReference type="ARBA" id="ARBA00004141"/>
    </source>
</evidence>
<accession>A0A482VR00</accession>
<gene>
    <name evidence="6" type="ORF">BDFB_005600</name>
</gene>